<reference evidence="4 5" key="1">
    <citation type="submission" date="2018-09" db="EMBL/GenBank/DDBJ databases">
        <title>Complete genome sequence of Euzebya sp. DY32-46 isolated from seawater of Pacific Ocean.</title>
        <authorList>
            <person name="Xu L."/>
            <person name="Wu Y.-H."/>
            <person name="Xu X.-W."/>
        </authorList>
    </citation>
    <scope>NUCLEOTIDE SEQUENCE [LARGE SCALE GENOMIC DNA]</scope>
    <source>
        <strain evidence="4 5">DY32-46</strain>
    </source>
</reference>
<dbReference type="RefSeq" id="WP_164710880.1">
    <property type="nucleotide sequence ID" value="NZ_CP031165.1"/>
</dbReference>
<dbReference type="EMBL" id="CP031165">
    <property type="protein sequence ID" value="AXV09043.1"/>
    <property type="molecule type" value="Genomic_DNA"/>
</dbReference>
<dbReference type="NCBIfam" id="TIGR01076">
    <property type="entry name" value="sortase_fam"/>
    <property type="match status" value="1"/>
</dbReference>
<keyword evidence="3" id="KW-0472">Membrane</keyword>
<dbReference type="InterPro" id="IPR005754">
    <property type="entry name" value="Sortase"/>
</dbReference>
<accession>A0A346Y3J6</accession>
<proteinExistence type="predicted"/>
<keyword evidence="1" id="KW-0378">Hydrolase</keyword>
<dbReference type="InterPro" id="IPR042003">
    <property type="entry name" value="Sortase_E"/>
</dbReference>
<evidence type="ECO:0000256" key="3">
    <source>
        <dbReference type="SAM" id="Phobius"/>
    </source>
</evidence>
<dbReference type="SUPFAM" id="SSF63817">
    <property type="entry name" value="Sortase"/>
    <property type="match status" value="1"/>
</dbReference>
<evidence type="ECO:0000313" key="4">
    <source>
        <dbReference type="EMBL" id="AXV09043.1"/>
    </source>
</evidence>
<sequence>MSEMISAGLLQPDPLPRGATGASTTGYLMDAVRLRPAGRRLLSLFSVLLFVAGAGIFAYPFFTDIYTTQLVQRPLEDQFESAELVERYSTRTITTGDPLTRIVMPDLGVDTVVVEGTSPAALRAGAGHYPTTPLPGEVGNVSIAGHRTTYGKPFNRVDELVVGAEVTLVTPLEVHTYRIVPAPADVARPCPTGACWIVDPAQWEVVGPTETAMLTLTTCHPKGSARERLIIRAELVETVPRQFGTDGLPIPVDGLSDDGTDPGGA</sequence>
<evidence type="ECO:0000313" key="5">
    <source>
        <dbReference type="Proteomes" id="UP000264006"/>
    </source>
</evidence>
<keyword evidence="5" id="KW-1185">Reference proteome</keyword>
<gene>
    <name evidence="4" type="ORF">DVS28_a4378</name>
</gene>
<evidence type="ECO:0000256" key="1">
    <source>
        <dbReference type="ARBA" id="ARBA00022801"/>
    </source>
</evidence>
<dbReference type="CDD" id="cd05830">
    <property type="entry name" value="Sortase_E"/>
    <property type="match status" value="1"/>
</dbReference>
<dbReference type="Proteomes" id="UP000264006">
    <property type="component" value="Chromosome"/>
</dbReference>
<name>A0A346Y3J6_9ACTN</name>
<evidence type="ECO:0000256" key="2">
    <source>
        <dbReference type="PIRSR" id="PIRSR605754-1"/>
    </source>
</evidence>
<keyword evidence="3" id="KW-1133">Transmembrane helix</keyword>
<dbReference type="InterPro" id="IPR023365">
    <property type="entry name" value="Sortase_dom-sf"/>
</dbReference>
<protein>
    <submittedName>
        <fullName evidence="4">Membrane protein</fullName>
    </submittedName>
</protein>
<organism evidence="4 5">
    <name type="scientific">Euzebya pacifica</name>
    <dbReference type="NCBI Taxonomy" id="1608957"/>
    <lineage>
        <taxon>Bacteria</taxon>
        <taxon>Bacillati</taxon>
        <taxon>Actinomycetota</taxon>
        <taxon>Nitriliruptoria</taxon>
        <taxon>Euzebyales</taxon>
    </lineage>
</organism>
<feature type="active site" description="Proton donor/acceptor" evidence="2">
    <location>
        <position position="146"/>
    </location>
</feature>
<feature type="active site" description="Acyl-thioester intermediate" evidence="2">
    <location>
        <position position="219"/>
    </location>
</feature>
<feature type="transmembrane region" description="Helical" evidence="3">
    <location>
        <begin position="41"/>
        <end position="62"/>
    </location>
</feature>
<dbReference type="AlphaFoldDB" id="A0A346Y3J6"/>
<dbReference type="GO" id="GO:0016787">
    <property type="term" value="F:hydrolase activity"/>
    <property type="evidence" value="ECO:0007669"/>
    <property type="project" value="UniProtKB-KW"/>
</dbReference>
<dbReference type="Pfam" id="PF04203">
    <property type="entry name" value="Sortase"/>
    <property type="match status" value="1"/>
</dbReference>
<keyword evidence="3" id="KW-0812">Transmembrane</keyword>
<dbReference type="KEGG" id="euz:DVS28_a4378"/>
<dbReference type="Gene3D" id="2.40.260.10">
    <property type="entry name" value="Sortase"/>
    <property type="match status" value="1"/>
</dbReference>